<dbReference type="AlphaFoldDB" id="A0A5B7X8Z7"/>
<organism evidence="1 2">
    <name type="scientific">Antarcticibacterium flavum</name>
    <dbReference type="NCBI Taxonomy" id="2058175"/>
    <lineage>
        <taxon>Bacteria</taxon>
        <taxon>Pseudomonadati</taxon>
        <taxon>Bacteroidota</taxon>
        <taxon>Flavobacteriia</taxon>
        <taxon>Flavobacteriales</taxon>
        <taxon>Flavobacteriaceae</taxon>
        <taxon>Antarcticibacterium</taxon>
    </lineage>
</organism>
<reference evidence="1 2" key="1">
    <citation type="submission" date="2019-06" db="EMBL/GenBank/DDBJ databases">
        <title>Complete genome sequence of Antarcticibacterium flavum KCTC 52984T from an Antarctic marine sediment.</title>
        <authorList>
            <person name="Lee Y.M."/>
            <person name="Shin S.C."/>
        </authorList>
    </citation>
    <scope>NUCLEOTIDE SEQUENCE [LARGE SCALE GENOMIC DNA]</scope>
    <source>
        <strain evidence="1 2">KCTC 52984</strain>
    </source>
</reference>
<accession>A0A5B7X8Z7</accession>
<evidence type="ECO:0000313" key="2">
    <source>
        <dbReference type="Proteomes" id="UP000309016"/>
    </source>
</evidence>
<evidence type="ECO:0000313" key="1">
    <source>
        <dbReference type="EMBL" id="QCY71133.1"/>
    </source>
</evidence>
<dbReference type="Proteomes" id="UP000309016">
    <property type="component" value="Chromosome"/>
</dbReference>
<proteinExistence type="predicted"/>
<dbReference type="KEGG" id="afla:FHG64_17975"/>
<keyword evidence="2" id="KW-1185">Reference proteome</keyword>
<gene>
    <name evidence="1" type="ORF">FHG64_17975</name>
</gene>
<dbReference type="EMBL" id="CP040812">
    <property type="protein sequence ID" value="QCY71133.1"/>
    <property type="molecule type" value="Genomic_DNA"/>
</dbReference>
<protein>
    <submittedName>
        <fullName evidence="1">Uncharacterized protein</fullName>
    </submittedName>
</protein>
<sequence>MRNLVVLLFFFSSISWGQENYNSTHTIHIPSEIREKIFKTLTNNQGYILIKSYQGTENVDNQLLVIQSETGDLFNDGKVISYHCESPDEKYQFIVRIKILIPDVIAVIEPATDYSIAKVYNLVLEK</sequence>
<name>A0A5B7X8Z7_9FLAO</name>
<dbReference type="RefSeq" id="WP_139067683.1">
    <property type="nucleotide sequence ID" value="NZ_CP040812.1"/>
</dbReference>